<keyword evidence="1" id="KW-0812">Transmembrane</keyword>
<name>A0ABS5QWH1_9LACO</name>
<evidence type="ECO:0000313" key="2">
    <source>
        <dbReference type="EMBL" id="MBS9337142.1"/>
    </source>
</evidence>
<dbReference type="Proteomes" id="UP001519503">
    <property type="component" value="Unassembled WGS sequence"/>
</dbReference>
<feature type="transmembrane region" description="Helical" evidence="1">
    <location>
        <begin position="129"/>
        <end position="150"/>
    </location>
</feature>
<reference evidence="2 3" key="1">
    <citation type="submission" date="2020-02" db="EMBL/GenBank/DDBJ databases">
        <title>Fructobacillus sp. isolated from paper mulberry of Taiwan.</title>
        <authorList>
            <person name="Lin S.-T."/>
        </authorList>
    </citation>
    <scope>NUCLEOTIDE SEQUENCE [LARGE SCALE GENOMIC DNA]</scope>
    <source>
        <strain evidence="2 3">S1-1</strain>
    </source>
</reference>
<protein>
    <submittedName>
        <fullName evidence="2">Uncharacterized protein</fullName>
    </submittedName>
</protein>
<sequence>MFPSAMFTSLIVLTILMLISRKELNQIKYQMLLYVLYLLFSIYLLWSDVQRYHGINQSFYQNLSNLYVGIVLLATALLSFWREKRGIKRKKPSEYRPVVRAVVITLLVIWFAILMPAIDIFNISLYDNWYTFLIFLLIACLVGYLIDVLGRFLDRKYPKE</sequence>
<evidence type="ECO:0000313" key="3">
    <source>
        <dbReference type="Proteomes" id="UP001519503"/>
    </source>
</evidence>
<proteinExistence type="predicted"/>
<evidence type="ECO:0000256" key="1">
    <source>
        <dbReference type="SAM" id="Phobius"/>
    </source>
</evidence>
<dbReference type="EMBL" id="JAAMFL010000002">
    <property type="protein sequence ID" value="MBS9337142.1"/>
    <property type="molecule type" value="Genomic_DNA"/>
</dbReference>
<feature type="transmembrane region" description="Helical" evidence="1">
    <location>
        <begin position="6"/>
        <end position="24"/>
    </location>
</feature>
<feature type="transmembrane region" description="Helical" evidence="1">
    <location>
        <begin position="59"/>
        <end position="81"/>
    </location>
</feature>
<dbReference type="RefSeq" id="WP_213820782.1">
    <property type="nucleotide sequence ID" value="NZ_JAAMFL010000002.1"/>
</dbReference>
<keyword evidence="1" id="KW-0472">Membrane</keyword>
<keyword evidence="3" id="KW-1185">Reference proteome</keyword>
<feature type="transmembrane region" description="Helical" evidence="1">
    <location>
        <begin position="101"/>
        <end position="123"/>
    </location>
</feature>
<accession>A0ABS5QWH1</accession>
<feature type="transmembrane region" description="Helical" evidence="1">
    <location>
        <begin position="31"/>
        <end position="47"/>
    </location>
</feature>
<gene>
    <name evidence="2" type="ORF">G6R30_01505</name>
</gene>
<comment type="caution">
    <text evidence="2">The sequence shown here is derived from an EMBL/GenBank/DDBJ whole genome shotgun (WGS) entry which is preliminary data.</text>
</comment>
<keyword evidence="1" id="KW-1133">Transmembrane helix</keyword>
<organism evidence="2 3">
    <name type="scientific">Fructobacillus parabroussonetiae</name>
    <dbReference type="NCBI Taxonomy" id="2713174"/>
    <lineage>
        <taxon>Bacteria</taxon>
        <taxon>Bacillati</taxon>
        <taxon>Bacillota</taxon>
        <taxon>Bacilli</taxon>
        <taxon>Lactobacillales</taxon>
        <taxon>Lactobacillaceae</taxon>
        <taxon>Fructobacillus</taxon>
    </lineage>
</organism>